<dbReference type="PANTHER" id="PTHR30231">
    <property type="entry name" value="DNA POLYMERASE III SUBUNIT EPSILON"/>
    <property type="match status" value="1"/>
</dbReference>
<keyword evidence="4" id="KW-1185">Reference proteome</keyword>
<dbReference type="InterPro" id="IPR036420">
    <property type="entry name" value="BRCT_dom_sf"/>
</dbReference>
<dbReference type="RefSeq" id="WP_290292061.1">
    <property type="nucleotide sequence ID" value="NZ_CP047211.1"/>
</dbReference>
<evidence type="ECO:0000256" key="1">
    <source>
        <dbReference type="SAM" id="MobiDB-lite"/>
    </source>
</evidence>
<dbReference type="SUPFAM" id="SSF53098">
    <property type="entry name" value="Ribonuclease H-like"/>
    <property type="match status" value="1"/>
</dbReference>
<dbReference type="NCBIfam" id="TIGR00573">
    <property type="entry name" value="dnaq"/>
    <property type="match status" value="1"/>
</dbReference>
<evidence type="ECO:0000313" key="4">
    <source>
        <dbReference type="Proteomes" id="UP001595751"/>
    </source>
</evidence>
<dbReference type="InterPro" id="IPR013324">
    <property type="entry name" value="RNA_pol_sigma_r3/r4-like"/>
</dbReference>
<dbReference type="GO" id="GO:0004527">
    <property type="term" value="F:exonuclease activity"/>
    <property type="evidence" value="ECO:0007669"/>
    <property type="project" value="UniProtKB-KW"/>
</dbReference>
<evidence type="ECO:0000313" key="3">
    <source>
        <dbReference type="EMBL" id="MFC3848734.1"/>
    </source>
</evidence>
<dbReference type="InterPro" id="IPR036397">
    <property type="entry name" value="RNaseH_sf"/>
</dbReference>
<protein>
    <submittedName>
        <fullName evidence="3">Exonuclease domain-containing protein</fullName>
    </submittedName>
</protein>
<keyword evidence="3" id="KW-0540">Nuclease</keyword>
<dbReference type="SMART" id="SM00479">
    <property type="entry name" value="EXOIII"/>
    <property type="match status" value="1"/>
</dbReference>
<gene>
    <name evidence="3" type="ORF">ACFORJ_00925</name>
</gene>
<keyword evidence="3" id="KW-0378">Hydrolase</keyword>
<dbReference type="InterPro" id="IPR006054">
    <property type="entry name" value="DnaQ"/>
</dbReference>
<dbReference type="Proteomes" id="UP001595751">
    <property type="component" value="Unassembled WGS sequence"/>
</dbReference>
<dbReference type="InterPro" id="IPR036388">
    <property type="entry name" value="WH-like_DNA-bd_sf"/>
</dbReference>
<dbReference type="Gene3D" id="3.40.50.10190">
    <property type="entry name" value="BRCT domain"/>
    <property type="match status" value="1"/>
</dbReference>
<dbReference type="EMBL" id="JBHRZN010000001">
    <property type="protein sequence ID" value="MFC3848734.1"/>
    <property type="molecule type" value="Genomic_DNA"/>
</dbReference>
<dbReference type="Gene3D" id="1.10.10.10">
    <property type="entry name" value="Winged helix-like DNA-binding domain superfamily/Winged helix DNA-binding domain"/>
    <property type="match status" value="1"/>
</dbReference>
<dbReference type="Pfam" id="PF04545">
    <property type="entry name" value="Sigma70_r4"/>
    <property type="match status" value="1"/>
</dbReference>
<keyword evidence="3" id="KW-0269">Exonuclease</keyword>
<dbReference type="InterPro" id="IPR029024">
    <property type="entry name" value="TerB-like"/>
</dbReference>
<reference evidence="4" key="1">
    <citation type="journal article" date="2019" name="Int. J. Syst. Evol. Microbiol.">
        <title>The Global Catalogue of Microorganisms (GCM) 10K type strain sequencing project: providing services to taxonomists for standard genome sequencing and annotation.</title>
        <authorList>
            <consortium name="The Broad Institute Genomics Platform"/>
            <consortium name="The Broad Institute Genome Sequencing Center for Infectious Disease"/>
            <person name="Wu L."/>
            <person name="Ma J."/>
        </authorList>
    </citation>
    <scope>NUCLEOTIDE SEQUENCE [LARGE SCALE GENOMIC DNA]</scope>
    <source>
        <strain evidence="4">CCUG 53252</strain>
    </source>
</reference>
<dbReference type="Pfam" id="PF00929">
    <property type="entry name" value="RNase_T"/>
    <property type="match status" value="1"/>
</dbReference>
<proteinExistence type="predicted"/>
<feature type="region of interest" description="Disordered" evidence="1">
    <location>
        <begin position="426"/>
        <end position="454"/>
    </location>
</feature>
<sequence>MSDHSFAVIDLETTGFSNSDRIIEIGVVLTDSAGKVQKRWRTLVQPNRGFDNGFVHGISPSDLVDAPLFEDVALRVADLLNGRVIVAHNASFEKRFLALEFARAGLELPESGAWLLDTVAAAKNILPGPSYKLSACLDSIGVTNGAAHSALSDADATAHLLEHLLPWMAADLEYVEPLRFDDFDLAVLPASTAPLLVRDDGLFADDEDTEAESDDWMRRITAAAPGIGDEAADAYMGLLADAMVDDRLDADEIARLLDAAHQLELSDDDVAALHEQYLKQVSIEAWADGVVTPEERERLLAIADELSVGRAAASVWLAEPLGQWRVVSRDGDGESAEADDEESGGELVDVVLRPGDRVTFTGAMAISREEWERRATDAGLDVGGVCRRSRVLVAADVESRSGKAKKAREIGVPIIGEREFAKALAAMPAPGETEETGEPRERGEGEAAEDVAATSAVDSADAADAADSAILDLGRLFPWSADVPHRVADASDIVETWLSSRADAPLHAMSPVLDPATRPEGVDVGLKTTMTWFTAYPEPLAASVEDLRDLRHVGRVKVRSFVYATVLQAIDDAELLDGHPETPDVASDFYGVDGEPEGVAADELDPADIVAGWAALVGGWPSSSEKEPPAALPEIVRDALETVGDPAERVIGRALAEIDRAVGVDDLRRAAILDGRIMDGKTLAELGEDFGVTRERIRQLEAALRRDLREAGPACGLVHSAVAHRFGPCAPVEEIAAALPGLRRHPDCANSTLLDLLPLTADGGAPEWRVDEGWLLAGDVDDRIAAALAANADRHGIAGVAEVAEAVGLREDTLAARLAATTRCEVRDGMILTGIGSIPERAATELALAGEPLTTDQLTELIPDRSPRSIVNALSVSDLTRRCAVDTWALAEWEMEEWTSIVDFIKRRIAESDSGEVPLDGLAAEAAELGVKPGSVHAYAATPEFTVADGMVRLAEDLDEVDIDATPEESKALYLRDGAWRLLVTVTRDHLRGSGTGVPGGVVAVHGLRYGQAAELPSRLGPQRLSWSGVSTSTGTVSRFMEDLGCAEGDRVWLVFGEEFDVVPATPRRDGLTGVAELLNATGLDDVCDAADVDEALAAVNEAVGLPADAARRKTVSRFRHRRDDDLAELVREL</sequence>
<dbReference type="Gene3D" id="3.30.420.10">
    <property type="entry name" value="Ribonuclease H-like superfamily/Ribonuclease H"/>
    <property type="match status" value="1"/>
</dbReference>
<dbReference type="InterPro" id="IPR007630">
    <property type="entry name" value="RNA_pol_sigma70_r4"/>
</dbReference>
<dbReference type="InterPro" id="IPR012337">
    <property type="entry name" value="RNaseH-like_sf"/>
</dbReference>
<dbReference type="SUPFAM" id="SSF158682">
    <property type="entry name" value="TerB-like"/>
    <property type="match status" value="1"/>
</dbReference>
<name>A0ABV7ZLX3_9CORY</name>
<evidence type="ECO:0000259" key="2">
    <source>
        <dbReference type="SMART" id="SM00479"/>
    </source>
</evidence>
<dbReference type="InterPro" id="IPR013520">
    <property type="entry name" value="Ribonucl_H"/>
</dbReference>
<dbReference type="CDD" id="cd06127">
    <property type="entry name" value="DEDDh"/>
    <property type="match status" value="1"/>
</dbReference>
<dbReference type="PANTHER" id="PTHR30231:SF41">
    <property type="entry name" value="DNA POLYMERASE III SUBUNIT EPSILON"/>
    <property type="match status" value="1"/>
</dbReference>
<comment type="caution">
    <text evidence="3">The sequence shown here is derived from an EMBL/GenBank/DDBJ whole genome shotgun (WGS) entry which is preliminary data.</text>
</comment>
<dbReference type="SUPFAM" id="SSF88659">
    <property type="entry name" value="Sigma3 and sigma4 domains of RNA polymerase sigma factors"/>
    <property type="match status" value="1"/>
</dbReference>
<feature type="domain" description="Exonuclease" evidence="2">
    <location>
        <begin position="5"/>
        <end position="170"/>
    </location>
</feature>
<accession>A0ABV7ZLX3</accession>
<organism evidence="3 4">
    <name type="scientific">Corynebacterium hansenii</name>
    <dbReference type="NCBI Taxonomy" id="394964"/>
    <lineage>
        <taxon>Bacteria</taxon>
        <taxon>Bacillati</taxon>
        <taxon>Actinomycetota</taxon>
        <taxon>Actinomycetes</taxon>
        <taxon>Mycobacteriales</taxon>
        <taxon>Corynebacteriaceae</taxon>
        <taxon>Corynebacterium</taxon>
    </lineage>
</organism>